<dbReference type="EMBL" id="NHOQ01002094">
    <property type="protein sequence ID" value="PWA19667.1"/>
    <property type="molecule type" value="Genomic_DNA"/>
</dbReference>
<comment type="caution">
    <text evidence="2">The sequence shown here is derived from an EMBL/GenBank/DDBJ whole genome shotgun (WGS) entry which is preliminary data.</text>
</comment>
<dbReference type="AlphaFoldDB" id="A0A315VA19"/>
<accession>A0A315VA19</accession>
<keyword evidence="3" id="KW-1185">Reference proteome</keyword>
<organism evidence="2 3">
    <name type="scientific">Gambusia affinis</name>
    <name type="common">Western mosquitofish</name>
    <name type="synonym">Heterandria affinis</name>
    <dbReference type="NCBI Taxonomy" id="33528"/>
    <lineage>
        <taxon>Eukaryota</taxon>
        <taxon>Metazoa</taxon>
        <taxon>Chordata</taxon>
        <taxon>Craniata</taxon>
        <taxon>Vertebrata</taxon>
        <taxon>Euteleostomi</taxon>
        <taxon>Actinopterygii</taxon>
        <taxon>Neopterygii</taxon>
        <taxon>Teleostei</taxon>
        <taxon>Neoteleostei</taxon>
        <taxon>Acanthomorphata</taxon>
        <taxon>Ovalentaria</taxon>
        <taxon>Atherinomorphae</taxon>
        <taxon>Cyprinodontiformes</taxon>
        <taxon>Poeciliidae</taxon>
        <taxon>Poeciliinae</taxon>
        <taxon>Gambusia</taxon>
    </lineage>
</organism>
<evidence type="ECO:0000256" key="1">
    <source>
        <dbReference type="SAM" id="Phobius"/>
    </source>
</evidence>
<sequence>MGGGNLQSGLNQQTLRVSHRPLVAKRRSSSLYHKSFVRRTSFKILPEVFVEVFEELQSFFFYDPFNRRLFLLLGCSGSSFLFLVMIRTSSASRRRLLSSISLSTSCLCSSCFMRLFRSFICSIRSSSANLAIMVSLKAWSSAF</sequence>
<evidence type="ECO:0000313" key="3">
    <source>
        <dbReference type="Proteomes" id="UP000250572"/>
    </source>
</evidence>
<evidence type="ECO:0000313" key="2">
    <source>
        <dbReference type="EMBL" id="PWA19667.1"/>
    </source>
</evidence>
<keyword evidence="1" id="KW-0472">Membrane</keyword>
<keyword evidence="1" id="KW-0812">Transmembrane</keyword>
<protein>
    <submittedName>
        <fullName evidence="2">Uncharacterized protein</fullName>
    </submittedName>
</protein>
<keyword evidence="1" id="KW-1133">Transmembrane helix</keyword>
<gene>
    <name evidence="2" type="ORF">CCH79_00007043</name>
</gene>
<dbReference type="Proteomes" id="UP000250572">
    <property type="component" value="Unassembled WGS sequence"/>
</dbReference>
<proteinExistence type="predicted"/>
<reference evidence="2 3" key="1">
    <citation type="journal article" date="2018" name="G3 (Bethesda)">
        <title>A High-Quality Reference Genome for the Invasive Mosquitofish Gambusia affinis Using a Chicago Library.</title>
        <authorList>
            <person name="Hoffberg S.L."/>
            <person name="Troendle N.J."/>
            <person name="Glenn T.C."/>
            <person name="Mahmud O."/>
            <person name="Louha S."/>
            <person name="Chalopin D."/>
            <person name="Bennetzen J.L."/>
            <person name="Mauricio R."/>
        </authorList>
    </citation>
    <scope>NUCLEOTIDE SEQUENCE [LARGE SCALE GENOMIC DNA]</scope>
    <source>
        <strain evidence="2">NE01/NJP1002.9</strain>
        <tissue evidence="2">Muscle</tissue>
    </source>
</reference>
<name>A0A315VA19_GAMAF</name>
<feature type="transmembrane region" description="Helical" evidence="1">
    <location>
        <begin position="69"/>
        <end position="90"/>
    </location>
</feature>